<evidence type="ECO:0000259" key="5">
    <source>
        <dbReference type="Pfam" id="PF08531"/>
    </source>
</evidence>
<sequence length="913" mass="102958">MKLSFLFILFCLPFLAIGQSSILVQNQRCEYLINPEGIDELSPRLSWTLGAVNAAAFGQRQTAYRIIVSCSEDKLAEGEGDIWDSGWTPSADMQHIVYKGQALVSDRYYYWKVMVKDEAGRKSAWSPVAYWSTGLLKHAEWTARWIGATEVLNPALADCNIADPWFRKTVTLEKQPRKAVMFIASVGYHELYVNGKKIGVNVLAPAVTDHTKRARYMAYDISRELKPGKNQIGIWLGASWSVFGAYATPDKPRAPIVIAQADVYNEINSKPVMRIQTDTSWKTHPSPNQLLGKWEFGNMGGEIWDAGKEITDWNGPTCDETDWKKATLYAPHLMLTSQMVEPNRLFTEIHPVAIEQRADGSYRVDMGVNFAGWTEIRLKGKPGQRIDMLFSEREKDDMTFRIRNAFIPGKSGEGVFKNRFNYSSGRWITIKGLTKKPELTDIRGWAIHTNYRPAASFECSDSLQNWIYNTLRWTMENISLGGYIVDCSSRERLGYGDADVFAETGLFNYHLEAMFTKWMEDWRDVQGARAMDPLNYGGNADDGIIPHTAPTYQGGGGPAWGGMCIMYPWLIYQHQGDTRILEKNFDTMKRWLKFLDGHTQKDNLMVRFGGAWDFLGDWLWPNANAEGMNNDKPENICFNNCYRVYNLRTAAKIARLLGRTAEALEWEQKAEASARAIHAKYYNATDHSYADSSMGNLAIALFAEIPPPALRETVMERLEKEILVVRKGHLHVGITAGGILFKVLRDAGRDDLLYSMTSQTEYPGWGYMKANGATSLWEMWEKDTPGHSLMHSSFLYPGAWYIDGIGGIRADPRFPGFQHFIIRPPKLHAPQMTWAKTTYESPVGKIETSWQRKNGDFNLLVTVPPGGKATVYFPSAGNGPVKVSSAFAKNKGTANGYTLFEVPAGVYVFSGRE</sequence>
<organism evidence="8 9">
    <name type="scientific">Chitinophaga arvensicola</name>
    <dbReference type="NCBI Taxonomy" id="29529"/>
    <lineage>
        <taxon>Bacteria</taxon>
        <taxon>Pseudomonadati</taxon>
        <taxon>Bacteroidota</taxon>
        <taxon>Chitinophagia</taxon>
        <taxon>Chitinophagales</taxon>
        <taxon>Chitinophagaceae</taxon>
        <taxon>Chitinophaga</taxon>
    </lineage>
</organism>
<proteinExistence type="predicted"/>
<dbReference type="Gene3D" id="2.60.120.260">
    <property type="entry name" value="Galactose-binding domain-like"/>
    <property type="match status" value="2"/>
</dbReference>
<dbReference type="AlphaFoldDB" id="A0A1I0SA68"/>
<dbReference type="PANTHER" id="PTHR33307">
    <property type="entry name" value="ALPHA-RHAMNOSIDASE (EUROFUNG)"/>
    <property type="match status" value="1"/>
</dbReference>
<evidence type="ECO:0000313" key="9">
    <source>
        <dbReference type="Proteomes" id="UP000199310"/>
    </source>
</evidence>
<dbReference type="InterPro" id="IPR035396">
    <property type="entry name" value="Bac_rhamnosid6H"/>
</dbReference>
<dbReference type="InterPro" id="IPR008928">
    <property type="entry name" value="6-hairpin_glycosidase_sf"/>
</dbReference>
<dbReference type="Pfam" id="PF17389">
    <property type="entry name" value="Bac_rhamnosid6H"/>
    <property type="match status" value="1"/>
</dbReference>
<evidence type="ECO:0000259" key="4">
    <source>
        <dbReference type="Pfam" id="PF05592"/>
    </source>
</evidence>
<dbReference type="SUPFAM" id="SSF48208">
    <property type="entry name" value="Six-hairpin glycosidases"/>
    <property type="match status" value="1"/>
</dbReference>
<dbReference type="InterPro" id="IPR013783">
    <property type="entry name" value="Ig-like_fold"/>
</dbReference>
<dbReference type="Gene3D" id="2.60.40.10">
    <property type="entry name" value="Immunoglobulins"/>
    <property type="match status" value="1"/>
</dbReference>
<dbReference type="EMBL" id="FOJG01000002">
    <property type="protein sequence ID" value="SEW53315.1"/>
    <property type="molecule type" value="Genomic_DNA"/>
</dbReference>
<dbReference type="Gene3D" id="2.60.420.10">
    <property type="entry name" value="Maltose phosphorylase, domain 3"/>
    <property type="match status" value="1"/>
</dbReference>
<gene>
    <name evidence="8" type="ORF">SAMN04488122_5413</name>
</gene>
<protein>
    <recommendedName>
        <fullName evidence="2">alpha-L-rhamnosidase</fullName>
        <ecNumber evidence="2">3.2.1.40</ecNumber>
    </recommendedName>
</protein>
<feature type="domain" description="Alpha-L-rhamnosidase six-hairpin glycosidase" evidence="6">
    <location>
        <begin position="454"/>
        <end position="801"/>
    </location>
</feature>
<name>A0A1I0SA68_9BACT</name>
<dbReference type="PANTHER" id="PTHR33307:SF6">
    <property type="entry name" value="ALPHA-RHAMNOSIDASE (EUROFUNG)-RELATED"/>
    <property type="match status" value="1"/>
</dbReference>
<comment type="catalytic activity">
    <reaction evidence="1">
        <text>Hydrolysis of terminal non-reducing alpha-L-rhamnose residues in alpha-L-rhamnosides.</text>
        <dbReference type="EC" id="3.2.1.40"/>
    </reaction>
</comment>
<dbReference type="Pfam" id="PF17390">
    <property type="entry name" value="Bac_rhamnosid_C"/>
    <property type="match status" value="1"/>
</dbReference>
<reference evidence="9" key="1">
    <citation type="submission" date="2016-10" db="EMBL/GenBank/DDBJ databases">
        <authorList>
            <person name="Varghese N."/>
            <person name="Submissions S."/>
        </authorList>
    </citation>
    <scope>NUCLEOTIDE SEQUENCE [LARGE SCALE GENOMIC DNA]</scope>
    <source>
        <strain evidence="9">DSM 3695</strain>
    </source>
</reference>
<dbReference type="Pfam" id="PF25788">
    <property type="entry name" value="Ig_Rha78A_N"/>
    <property type="match status" value="1"/>
</dbReference>
<feature type="domain" description="Alpha-L-rhamnosidase C-terminal" evidence="7">
    <location>
        <begin position="807"/>
        <end position="879"/>
    </location>
</feature>
<dbReference type="EC" id="3.2.1.40" evidence="2"/>
<dbReference type="OrthoDB" id="9766741at2"/>
<evidence type="ECO:0000256" key="2">
    <source>
        <dbReference type="ARBA" id="ARBA00012652"/>
    </source>
</evidence>
<dbReference type="GO" id="GO:0030596">
    <property type="term" value="F:alpha-L-rhamnosidase activity"/>
    <property type="evidence" value="ECO:0007669"/>
    <property type="project" value="UniProtKB-EC"/>
</dbReference>
<dbReference type="GO" id="GO:0005975">
    <property type="term" value="P:carbohydrate metabolic process"/>
    <property type="evidence" value="ECO:0007669"/>
    <property type="project" value="InterPro"/>
</dbReference>
<feature type="domain" description="Alpha-L-rhamnosidase concanavalin-like" evidence="4">
    <location>
        <begin position="358"/>
        <end position="448"/>
    </location>
</feature>
<keyword evidence="9" id="KW-1185">Reference proteome</keyword>
<evidence type="ECO:0000256" key="1">
    <source>
        <dbReference type="ARBA" id="ARBA00001445"/>
    </source>
</evidence>
<dbReference type="InterPro" id="IPR013737">
    <property type="entry name" value="Bac_rhamnosid_N"/>
</dbReference>
<dbReference type="Gene3D" id="1.50.10.10">
    <property type="match status" value="1"/>
</dbReference>
<evidence type="ECO:0000313" key="8">
    <source>
        <dbReference type="EMBL" id="SEW53315.1"/>
    </source>
</evidence>
<keyword evidence="3" id="KW-0378">Hydrolase</keyword>
<dbReference type="Pfam" id="PF08531">
    <property type="entry name" value="Bac_rhamnosid_N"/>
    <property type="match status" value="1"/>
</dbReference>
<dbReference type="Proteomes" id="UP000199310">
    <property type="component" value="Unassembled WGS sequence"/>
</dbReference>
<dbReference type="STRING" id="29529.SAMN04488122_5413"/>
<feature type="domain" description="Bacterial alpha-L-rhamnosidase N-terminal" evidence="5">
    <location>
        <begin position="174"/>
        <end position="345"/>
    </location>
</feature>
<evidence type="ECO:0000259" key="7">
    <source>
        <dbReference type="Pfam" id="PF17390"/>
    </source>
</evidence>
<evidence type="ECO:0000256" key="3">
    <source>
        <dbReference type="ARBA" id="ARBA00022801"/>
    </source>
</evidence>
<dbReference type="PIRSF" id="PIRSF010631">
    <property type="entry name" value="A-rhamnsds"/>
    <property type="match status" value="1"/>
</dbReference>
<dbReference type="InterPro" id="IPR008902">
    <property type="entry name" value="Rhamnosid_concanavalin"/>
</dbReference>
<dbReference type="InterPro" id="IPR035398">
    <property type="entry name" value="Bac_rhamnosid_C"/>
</dbReference>
<evidence type="ECO:0000259" key="6">
    <source>
        <dbReference type="Pfam" id="PF17389"/>
    </source>
</evidence>
<dbReference type="Pfam" id="PF05592">
    <property type="entry name" value="Bac_rhamnosid"/>
    <property type="match status" value="1"/>
</dbReference>
<dbReference type="RefSeq" id="WP_089900412.1">
    <property type="nucleotide sequence ID" value="NZ_FOJG01000002.1"/>
</dbReference>
<accession>A0A1I0SA68</accession>
<dbReference type="InterPro" id="IPR016007">
    <property type="entry name" value="Alpha_rhamnosid"/>
</dbReference>
<dbReference type="InterPro" id="IPR012341">
    <property type="entry name" value="6hp_glycosidase-like_sf"/>
</dbReference>